<dbReference type="Pfam" id="PF13676">
    <property type="entry name" value="TIR_2"/>
    <property type="match status" value="1"/>
</dbReference>
<dbReference type="InterPro" id="IPR035897">
    <property type="entry name" value="Toll_tir_struct_dom_sf"/>
</dbReference>
<dbReference type="InterPro" id="IPR027417">
    <property type="entry name" value="P-loop_NTPase"/>
</dbReference>
<protein>
    <recommendedName>
        <fullName evidence="1">TIR domain-containing protein</fullName>
    </recommendedName>
</protein>
<dbReference type="SUPFAM" id="SSF52540">
    <property type="entry name" value="P-loop containing nucleoside triphosphate hydrolases"/>
    <property type="match status" value="1"/>
</dbReference>
<dbReference type="InterPro" id="IPR000157">
    <property type="entry name" value="TIR_dom"/>
</dbReference>
<evidence type="ECO:0000259" key="1">
    <source>
        <dbReference type="PROSITE" id="PS50104"/>
    </source>
</evidence>
<name>A0ABN3FSL0_9ACTN</name>
<reference evidence="2 3" key="1">
    <citation type="journal article" date="2019" name="Int. J. Syst. Evol. Microbiol.">
        <title>The Global Catalogue of Microorganisms (GCM) 10K type strain sequencing project: providing services to taxonomists for standard genome sequencing and annotation.</title>
        <authorList>
            <consortium name="The Broad Institute Genomics Platform"/>
            <consortium name="The Broad Institute Genome Sequencing Center for Infectious Disease"/>
            <person name="Wu L."/>
            <person name="Ma J."/>
        </authorList>
    </citation>
    <scope>NUCLEOTIDE SEQUENCE [LARGE SCALE GENOMIC DNA]</scope>
    <source>
        <strain evidence="2 3">JCM 3272</strain>
    </source>
</reference>
<dbReference type="Gene3D" id="3.40.50.10140">
    <property type="entry name" value="Toll/interleukin-1 receptor homology (TIR) domain"/>
    <property type="match status" value="1"/>
</dbReference>
<evidence type="ECO:0000313" key="2">
    <source>
        <dbReference type="EMBL" id="GAA2336737.1"/>
    </source>
</evidence>
<dbReference type="Proteomes" id="UP001501444">
    <property type="component" value="Unassembled WGS sequence"/>
</dbReference>
<feature type="domain" description="TIR" evidence="1">
    <location>
        <begin position="496"/>
        <end position="634"/>
    </location>
</feature>
<dbReference type="EMBL" id="BAAARV010000016">
    <property type="protein sequence ID" value="GAA2336737.1"/>
    <property type="molecule type" value="Genomic_DNA"/>
</dbReference>
<dbReference type="SUPFAM" id="SSF52200">
    <property type="entry name" value="Toll/Interleukin receptor TIR domain"/>
    <property type="match status" value="1"/>
</dbReference>
<sequence>MEEPELLSPRYRICVTEPGGGQRPADESWWAGRPVHDDLDSWLGAHLRAPGSAERPLLLIGHPGAGKTLVVEALAGRMPAARLSPPRLPVDGAGTAGVLLVDGLHEPLQEDPARWAGYLFEVARFQAGEASEGRPTAVVVACRTIAVERLAIPDGTTVVKLEDFDDDQVAAWLAAWHAANAEAIAAGTVRPLTPAAALRRPELARRPLLLSLLARYTADPRRPAPDDEAATGRVYGNVLGALLEREPAEQGHVLRVAALGLFNRGRPGVTETELAEDLAALRVAGPGQRHPFADFLFTRVPGPHGYGFLADGFGDYLVAQVVVDALAEAAFAAFGRPHAHGFADDGLTRALLSHRPLATRPAVLAFARDLYATLAEPERDNIPHLLDNLMSAHRFRRPSLPYDRYRPRPGNNVRELAVYSANLVLLRVAFAGGAEVPLRRLFYSPHGSPAEEWAGTLDLWRAALDPDDWRATAAAVRRVGDAVVADGHPDPREDAGAATVFLSYCREDEAAVERIYQALGRRGLKVWKDTHDLLPGVDWERKIRRALSEYEFAVICLSRTAVAKRGFFQVELKVAARMQQERSEDDVYIIPVRIDAGLQARDLPSALTGLHVADLAADWDHGIEQVVRTIAAHR</sequence>
<proteinExistence type="predicted"/>
<dbReference type="RefSeq" id="WP_344611737.1">
    <property type="nucleotide sequence ID" value="NZ_BAAARV010000016.1"/>
</dbReference>
<accession>A0ABN3FSL0</accession>
<evidence type="ECO:0000313" key="3">
    <source>
        <dbReference type="Proteomes" id="UP001501444"/>
    </source>
</evidence>
<keyword evidence="3" id="KW-1185">Reference proteome</keyword>
<gene>
    <name evidence="2" type="ORF">GCM10010170_017320</name>
</gene>
<organism evidence="2 3">
    <name type="scientific">Dactylosporangium salmoneum</name>
    <dbReference type="NCBI Taxonomy" id="53361"/>
    <lineage>
        <taxon>Bacteria</taxon>
        <taxon>Bacillati</taxon>
        <taxon>Actinomycetota</taxon>
        <taxon>Actinomycetes</taxon>
        <taxon>Micromonosporales</taxon>
        <taxon>Micromonosporaceae</taxon>
        <taxon>Dactylosporangium</taxon>
    </lineage>
</organism>
<comment type="caution">
    <text evidence="2">The sequence shown here is derived from an EMBL/GenBank/DDBJ whole genome shotgun (WGS) entry which is preliminary data.</text>
</comment>
<dbReference type="PROSITE" id="PS50104">
    <property type="entry name" value="TIR"/>
    <property type="match status" value="1"/>
</dbReference>